<dbReference type="AlphaFoldDB" id="A0A2V2VP38"/>
<dbReference type="VEuPathDB" id="TriTrypDB:C3747_261g25"/>
<evidence type="ECO:0000256" key="1">
    <source>
        <dbReference type="SAM" id="MobiDB-lite"/>
    </source>
</evidence>
<reference evidence="2 3" key="1">
    <citation type="journal article" date="2018" name="Microb. Genom.">
        <title>Expanding an expanded genome: long-read sequencing of Trypanosoma cruzi.</title>
        <authorList>
            <person name="Berna L."/>
            <person name="Rodriguez M."/>
            <person name="Chiribao M.L."/>
            <person name="Parodi-Talice A."/>
            <person name="Pita S."/>
            <person name="Rijo G."/>
            <person name="Alvarez-Valin F."/>
            <person name="Robello C."/>
        </authorList>
    </citation>
    <scope>NUCLEOTIDE SEQUENCE [LARGE SCALE GENOMIC DNA]</scope>
    <source>
        <strain evidence="2 3">TCC</strain>
    </source>
</reference>
<evidence type="ECO:0000313" key="3">
    <source>
        <dbReference type="Proteomes" id="UP000246078"/>
    </source>
</evidence>
<dbReference type="VEuPathDB" id="TriTrypDB:C4B63_11g479"/>
<organism evidence="2 3">
    <name type="scientific">Trypanosoma cruzi</name>
    <dbReference type="NCBI Taxonomy" id="5693"/>
    <lineage>
        <taxon>Eukaryota</taxon>
        <taxon>Discoba</taxon>
        <taxon>Euglenozoa</taxon>
        <taxon>Kinetoplastea</taxon>
        <taxon>Metakinetoplastina</taxon>
        <taxon>Trypanosomatida</taxon>
        <taxon>Trypanosomatidae</taxon>
        <taxon>Trypanosoma</taxon>
        <taxon>Schizotrypanum</taxon>
    </lineage>
</organism>
<proteinExistence type="predicted"/>
<name>A0A2V2VP38_TRYCR</name>
<dbReference type="VEuPathDB" id="TriTrypDB:TcCL_NonESM07833"/>
<accession>A0A2V2VP38</accession>
<comment type="caution">
    <text evidence="2">The sequence shown here is derived from an EMBL/GenBank/DDBJ whole genome shotgun (WGS) entry which is preliminary data.</text>
</comment>
<dbReference type="VEuPathDB" id="TriTrypDB:TcCLB.508479.224"/>
<dbReference type="Proteomes" id="UP000246078">
    <property type="component" value="Unassembled WGS sequence"/>
</dbReference>
<gene>
    <name evidence="2" type="ORF">C3747_261g25</name>
</gene>
<feature type="compositionally biased region" description="Basic and acidic residues" evidence="1">
    <location>
        <begin position="51"/>
        <end position="61"/>
    </location>
</feature>
<dbReference type="EMBL" id="PRFC01000261">
    <property type="protein sequence ID" value="PWU96063.1"/>
    <property type="molecule type" value="Genomic_DNA"/>
</dbReference>
<protein>
    <submittedName>
        <fullName evidence="2">Uncharacterized protein</fullName>
    </submittedName>
</protein>
<dbReference type="VEuPathDB" id="TriTrypDB:TcG_06596"/>
<dbReference type="VEuPathDB" id="TriTrypDB:TcBrA4_0081980"/>
<feature type="region of interest" description="Disordered" evidence="1">
    <location>
        <begin position="31"/>
        <end position="61"/>
    </location>
</feature>
<sequence>MRMDPAAGVFSPFHELEGKNGLLENAVKLGTSEHSHDAKATASTPTVGLRETGRKNNKARDEDAFRRGTPCGGCGMNYTTSTVPTGGMYLCVECAAQLESRPKGYRFPPNTLKCCPASVAEGEDSVVRCCACRSWYHCACLDIHDRALKEYLTLSTTKWYCLEPSCCEKVLQEKLKRRR</sequence>
<evidence type="ECO:0000313" key="2">
    <source>
        <dbReference type="EMBL" id="PWU96063.1"/>
    </source>
</evidence>
<dbReference type="VEuPathDB" id="TriTrypDB:BCY84_13601"/>